<evidence type="ECO:0000256" key="1">
    <source>
        <dbReference type="ARBA" id="ARBA00004141"/>
    </source>
</evidence>
<dbReference type="Proteomes" id="UP000602087">
    <property type="component" value="Unassembled WGS sequence"/>
</dbReference>
<dbReference type="CDD" id="cd13964">
    <property type="entry name" value="PT_UbiA_1"/>
    <property type="match status" value="1"/>
</dbReference>
<keyword evidence="6" id="KW-1185">Reference proteome</keyword>
<dbReference type="Gene3D" id="1.10.357.140">
    <property type="entry name" value="UbiA prenyltransferase"/>
    <property type="match status" value="1"/>
</dbReference>
<proteinExistence type="predicted"/>
<keyword evidence="3" id="KW-1133">Transmembrane helix</keyword>
<dbReference type="EMBL" id="JAEINH010000009">
    <property type="protein sequence ID" value="MBI9115587.1"/>
    <property type="molecule type" value="Genomic_DNA"/>
</dbReference>
<comment type="subcellular location">
    <subcellularLocation>
        <location evidence="1">Membrane</location>
        <topology evidence="1">Multi-pass membrane protein</topology>
    </subcellularLocation>
</comment>
<evidence type="ECO:0000256" key="4">
    <source>
        <dbReference type="ARBA" id="ARBA00023136"/>
    </source>
</evidence>
<dbReference type="NCBIfam" id="NF045897">
    <property type="entry name" value="SCO3242_trans"/>
    <property type="match status" value="1"/>
</dbReference>
<protein>
    <submittedName>
        <fullName evidence="5">UbiA family prenyltransferase</fullName>
    </submittedName>
</protein>
<dbReference type="Pfam" id="PF01040">
    <property type="entry name" value="UbiA"/>
    <property type="match status" value="1"/>
</dbReference>
<organism evidence="5 6">
    <name type="scientific">Sanguibacter suaedae</name>
    <dbReference type="NCBI Taxonomy" id="2795737"/>
    <lineage>
        <taxon>Bacteria</taxon>
        <taxon>Bacillati</taxon>
        <taxon>Actinomycetota</taxon>
        <taxon>Actinomycetes</taxon>
        <taxon>Micrococcales</taxon>
        <taxon>Sanguibacteraceae</taxon>
        <taxon>Sanguibacter</taxon>
    </lineage>
</organism>
<evidence type="ECO:0000256" key="3">
    <source>
        <dbReference type="ARBA" id="ARBA00022989"/>
    </source>
</evidence>
<dbReference type="RefSeq" id="WP_198734155.1">
    <property type="nucleotide sequence ID" value="NZ_JAEINH010000009.1"/>
</dbReference>
<gene>
    <name evidence="5" type="ORF">JAV76_11240</name>
</gene>
<keyword evidence="2" id="KW-0812">Transmembrane</keyword>
<name>A0A934M7N0_9MICO</name>
<dbReference type="GO" id="GO:0016765">
    <property type="term" value="F:transferase activity, transferring alkyl or aryl (other than methyl) groups"/>
    <property type="evidence" value="ECO:0007669"/>
    <property type="project" value="InterPro"/>
</dbReference>
<evidence type="ECO:0000256" key="2">
    <source>
        <dbReference type="ARBA" id="ARBA00022692"/>
    </source>
</evidence>
<dbReference type="GO" id="GO:0016020">
    <property type="term" value="C:membrane"/>
    <property type="evidence" value="ECO:0007669"/>
    <property type="project" value="UniProtKB-SubCell"/>
</dbReference>
<comment type="caution">
    <text evidence="5">The sequence shown here is derived from an EMBL/GenBank/DDBJ whole genome shotgun (WGS) entry which is preliminary data.</text>
</comment>
<dbReference type="InterPro" id="IPR044878">
    <property type="entry name" value="UbiA_sf"/>
</dbReference>
<reference evidence="5" key="1">
    <citation type="submission" date="2020-12" db="EMBL/GenBank/DDBJ databases">
        <title>Sanguibacter suaedae sp. nov., isolated from Suaeda aralocaspica.</title>
        <authorList>
            <person name="Ma Q."/>
        </authorList>
    </citation>
    <scope>NUCLEOTIDE SEQUENCE</scope>
    <source>
        <strain evidence="5">YZGR15</strain>
    </source>
</reference>
<evidence type="ECO:0000313" key="6">
    <source>
        <dbReference type="Proteomes" id="UP000602087"/>
    </source>
</evidence>
<evidence type="ECO:0000313" key="5">
    <source>
        <dbReference type="EMBL" id="MBI9115587.1"/>
    </source>
</evidence>
<dbReference type="PANTHER" id="PTHR42723">
    <property type="entry name" value="CHLOROPHYLL SYNTHASE"/>
    <property type="match status" value="1"/>
</dbReference>
<accession>A0A934M7N0</accession>
<dbReference type="AlphaFoldDB" id="A0A934M7N0"/>
<dbReference type="InterPro" id="IPR000537">
    <property type="entry name" value="UbiA_prenyltransferase"/>
</dbReference>
<keyword evidence="4" id="KW-0472">Membrane</keyword>
<sequence>MSPSSGDLLELVRAPAILTVLGDTLAGGAAAGHAFTPRRAALPLASACFYAGGMALNDWADREIDAVERPERPVPSGRVSPRQALGVAIGLTAAGLALAPVGGGRRALLVAVPLAAAVWTYDVTAKDRAAGPVVMAACRGLDVLLGAGPGHLRAALPAAAALTVHTAGVTVLSRGEVHGTTSGRAWAVATGTVLTTLAAAIPTSSRHGALTSSPGAVGPRSARPLDRALAAGAAVAYAASCLPAQTTAARVPTAARARTATKAGIRAMIPLQAAWAGRHGHPGAVLALGLVEVAGRVLRARSAAAGTQVSET</sequence>
<dbReference type="PANTHER" id="PTHR42723:SF1">
    <property type="entry name" value="CHLOROPHYLL SYNTHASE, CHLOROPLASTIC"/>
    <property type="match status" value="1"/>
</dbReference>
<dbReference type="InterPro" id="IPR050475">
    <property type="entry name" value="Prenyltransferase_related"/>
</dbReference>